<organism evidence="1">
    <name type="scientific">Phenylobacterium glaciei</name>
    <dbReference type="NCBI Taxonomy" id="2803784"/>
    <lineage>
        <taxon>Bacteria</taxon>
        <taxon>Pseudomonadati</taxon>
        <taxon>Pseudomonadota</taxon>
        <taxon>Alphaproteobacteria</taxon>
        <taxon>Caulobacterales</taxon>
        <taxon>Caulobacteraceae</taxon>
        <taxon>Phenylobacterium</taxon>
    </lineage>
</organism>
<reference evidence="1" key="1">
    <citation type="submission" date="2021-01" db="EMBL/GenBank/DDBJ databases">
        <title>Genome sequence of Phenylobacterium sp. 20VBR1 isolated from a valley glaceir, Ny-Alesund, Svalbard.</title>
        <authorList>
            <person name="Thomas F.A."/>
            <person name="Krishnan K.P."/>
            <person name="Sinha R.K."/>
        </authorList>
    </citation>
    <scope>NUCLEOTIDE SEQUENCE</scope>
    <source>
        <strain evidence="1">20VBR1</strain>
    </source>
</reference>
<sequence length="47" mass="5230">MLTVGQAIQYTTGGVLVGRFRPDDAEDELDIRVRFTPKAATWPPSRP</sequence>
<accession>A0A974P725</accession>
<gene>
    <name evidence="1" type="ORF">JKL49_13385</name>
</gene>
<name>A0A974P725_9CAUL</name>
<evidence type="ECO:0000313" key="1">
    <source>
        <dbReference type="EMBL" id="QQZ51793.1"/>
    </source>
</evidence>
<dbReference type="AlphaFoldDB" id="A0A974P725"/>
<protein>
    <submittedName>
        <fullName evidence="1">Uncharacterized protein</fullName>
    </submittedName>
</protein>
<dbReference type="EMBL" id="CP068570">
    <property type="protein sequence ID" value="QQZ51793.1"/>
    <property type="molecule type" value="Genomic_DNA"/>
</dbReference>
<proteinExistence type="predicted"/>